<reference evidence="1" key="1">
    <citation type="journal article" date="2020" name="Stud. Mycol.">
        <title>101 Dothideomycetes genomes: a test case for predicting lifestyles and emergence of pathogens.</title>
        <authorList>
            <person name="Haridas S."/>
            <person name="Albert R."/>
            <person name="Binder M."/>
            <person name="Bloem J."/>
            <person name="Labutti K."/>
            <person name="Salamov A."/>
            <person name="Andreopoulos B."/>
            <person name="Baker S."/>
            <person name="Barry K."/>
            <person name="Bills G."/>
            <person name="Bluhm B."/>
            <person name="Cannon C."/>
            <person name="Castanera R."/>
            <person name="Culley D."/>
            <person name="Daum C."/>
            <person name="Ezra D."/>
            <person name="Gonzalez J."/>
            <person name="Henrissat B."/>
            <person name="Kuo A."/>
            <person name="Liang C."/>
            <person name="Lipzen A."/>
            <person name="Lutzoni F."/>
            <person name="Magnuson J."/>
            <person name="Mondo S."/>
            <person name="Nolan M."/>
            <person name="Ohm R."/>
            <person name="Pangilinan J."/>
            <person name="Park H.-J."/>
            <person name="Ramirez L."/>
            <person name="Alfaro M."/>
            <person name="Sun H."/>
            <person name="Tritt A."/>
            <person name="Yoshinaga Y."/>
            <person name="Zwiers L.-H."/>
            <person name="Turgeon B."/>
            <person name="Goodwin S."/>
            <person name="Spatafora J."/>
            <person name="Crous P."/>
            <person name="Grigoriev I."/>
        </authorList>
    </citation>
    <scope>NUCLEOTIDE SEQUENCE</scope>
    <source>
        <strain evidence="1">CBS 627.86</strain>
    </source>
</reference>
<dbReference type="AlphaFoldDB" id="A0A6A5ZRN9"/>
<sequence length="173" mass="18872">MSNLPGLWTRPTKTDKLDLHTLHGYVFVLGADSKFHPYEYRQGPPPPMTASDNAFITAVQNYLELNGLAGVIGVELLDQDTLGKHMKEFVLSSTDGTIMLPADAVNATKTYRTTGWNAVDNITDLKGNETSHAETTKGTHQVFVDGKPLPHVESDIDAEVLVVEALREAGVIK</sequence>
<dbReference type="Proteomes" id="UP000799770">
    <property type="component" value="Unassembled WGS sequence"/>
</dbReference>
<name>A0A6A5ZRN9_9PLEO</name>
<gene>
    <name evidence="1" type="ORF">BDV96DRAFT_682316</name>
</gene>
<protein>
    <submittedName>
        <fullName evidence="1">Uncharacterized protein</fullName>
    </submittedName>
</protein>
<evidence type="ECO:0000313" key="1">
    <source>
        <dbReference type="EMBL" id="KAF2122372.1"/>
    </source>
</evidence>
<keyword evidence="2" id="KW-1185">Reference proteome</keyword>
<proteinExistence type="predicted"/>
<evidence type="ECO:0000313" key="2">
    <source>
        <dbReference type="Proteomes" id="UP000799770"/>
    </source>
</evidence>
<organism evidence="1 2">
    <name type="scientific">Lophiotrema nucula</name>
    <dbReference type="NCBI Taxonomy" id="690887"/>
    <lineage>
        <taxon>Eukaryota</taxon>
        <taxon>Fungi</taxon>
        <taxon>Dikarya</taxon>
        <taxon>Ascomycota</taxon>
        <taxon>Pezizomycotina</taxon>
        <taxon>Dothideomycetes</taxon>
        <taxon>Pleosporomycetidae</taxon>
        <taxon>Pleosporales</taxon>
        <taxon>Lophiotremataceae</taxon>
        <taxon>Lophiotrema</taxon>
    </lineage>
</organism>
<dbReference type="OrthoDB" id="3866936at2759"/>
<dbReference type="EMBL" id="ML977311">
    <property type="protein sequence ID" value="KAF2122372.1"/>
    <property type="molecule type" value="Genomic_DNA"/>
</dbReference>
<accession>A0A6A5ZRN9</accession>